<proteinExistence type="predicted"/>
<accession>A0A921K7L5</accession>
<dbReference type="Proteomes" id="UP000703315">
    <property type="component" value="Unassembled WGS sequence"/>
</dbReference>
<dbReference type="RefSeq" id="WP_303905335.1">
    <property type="nucleotide sequence ID" value="NZ_DYXC01000083.1"/>
</dbReference>
<sequence>MPKTRRWRGWSITAIEPTQYVSIRYTEHLATAGLTASVGSAGEAYDNALAETVNGLYQTELIYARPAWTTVTEVEFETMNWVHWWNTT</sequence>
<dbReference type="InterPro" id="IPR001584">
    <property type="entry name" value="Integrase_cat-core"/>
</dbReference>
<reference evidence="2" key="1">
    <citation type="journal article" date="2021" name="PeerJ">
        <title>Extensive microbial diversity within the chicken gut microbiome revealed by metagenomics and culture.</title>
        <authorList>
            <person name="Gilroy R."/>
            <person name="Ravi A."/>
            <person name="Getino M."/>
            <person name="Pursley I."/>
            <person name="Horton D.L."/>
            <person name="Alikhan N.F."/>
            <person name="Baker D."/>
            <person name="Gharbi K."/>
            <person name="Hall N."/>
            <person name="Watson M."/>
            <person name="Adriaenssens E.M."/>
            <person name="Foster-Nyarko E."/>
            <person name="Jarju S."/>
            <person name="Secka A."/>
            <person name="Antonio M."/>
            <person name="Oren A."/>
            <person name="Chaudhuri R.R."/>
            <person name="La Ragione R."/>
            <person name="Hildebrand F."/>
            <person name="Pallen M.J."/>
        </authorList>
    </citation>
    <scope>NUCLEOTIDE SEQUENCE</scope>
    <source>
        <strain evidence="2">ChiHjej13B12-14962</strain>
    </source>
</reference>
<evidence type="ECO:0000313" key="2">
    <source>
        <dbReference type="EMBL" id="HJF14663.1"/>
    </source>
</evidence>
<name>A0A921K7L5_9MICC</name>
<dbReference type="InterPro" id="IPR012337">
    <property type="entry name" value="RNaseH-like_sf"/>
</dbReference>
<dbReference type="Pfam" id="PF13683">
    <property type="entry name" value="rve_3"/>
    <property type="match status" value="1"/>
</dbReference>
<feature type="domain" description="Integrase catalytic" evidence="1">
    <location>
        <begin position="33"/>
        <end position="87"/>
    </location>
</feature>
<comment type="caution">
    <text evidence="2">The sequence shown here is derived from an EMBL/GenBank/DDBJ whole genome shotgun (WGS) entry which is preliminary data.</text>
</comment>
<protein>
    <submittedName>
        <fullName evidence="2">Integrase core domain-containing protein</fullName>
    </submittedName>
</protein>
<evidence type="ECO:0000259" key="1">
    <source>
        <dbReference type="Pfam" id="PF13683"/>
    </source>
</evidence>
<dbReference type="SUPFAM" id="SSF53098">
    <property type="entry name" value="Ribonuclease H-like"/>
    <property type="match status" value="1"/>
</dbReference>
<dbReference type="AlphaFoldDB" id="A0A921K7L5"/>
<gene>
    <name evidence="2" type="ORF">K8V32_07635</name>
</gene>
<dbReference type="GO" id="GO:0015074">
    <property type="term" value="P:DNA integration"/>
    <property type="evidence" value="ECO:0007669"/>
    <property type="project" value="InterPro"/>
</dbReference>
<dbReference type="EMBL" id="DYXC01000083">
    <property type="protein sequence ID" value="HJF14663.1"/>
    <property type="molecule type" value="Genomic_DNA"/>
</dbReference>
<organism evidence="2 3">
    <name type="scientific">Enteractinococcus helveticum</name>
    <dbReference type="NCBI Taxonomy" id="1837282"/>
    <lineage>
        <taxon>Bacteria</taxon>
        <taxon>Bacillati</taxon>
        <taxon>Actinomycetota</taxon>
        <taxon>Actinomycetes</taxon>
        <taxon>Micrococcales</taxon>
        <taxon>Micrococcaceae</taxon>
    </lineage>
</organism>
<reference evidence="2" key="2">
    <citation type="submission" date="2021-09" db="EMBL/GenBank/DDBJ databases">
        <authorList>
            <person name="Gilroy R."/>
        </authorList>
    </citation>
    <scope>NUCLEOTIDE SEQUENCE</scope>
    <source>
        <strain evidence="2">ChiHjej13B12-14962</strain>
    </source>
</reference>
<evidence type="ECO:0000313" key="3">
    <source>
        <dbReference type="Proteomes" id="UP000703315"/>
    </source>
</evidence>